<reference evidence="7 8" key="1">
    <citation type="submission" date="2018-04" db="EMBL/GenBank/DDBJ databases">
        <title>Bordetella sp. HZ20 isolated from seawater.</title>
        <authorList>
            <person name="Sun C."/>
        </authorList>
    </citation>
    <scope>NUCLEOTIDE SEQUENCE [LARGE SCALE GENOMIC DNA]</scope>
    <source>
        <strain evidence="7 8">HZ20</strain>
    </source>
</reference>
<dbReference type="EMBL" id="CP028901">
    <property type="protein sequence ID" value="AWB35215.1"/>
    <property type="molecule type" value="Genomic_DNA"/>
</dbReference>
<evidence type="ECO:0000256" key="4">
    <source>
        <dbReference type="ARBA" id="ARBA00023136"/>
    </source>
</evidence>
<keyword evidence="8" id="KW-1185">Reference proteome</keyword>
<dbReference type="GO" id="GO:0016020">
    <property type="term" value="C:membrane"/>
    <property type="evidence" value="ECO:0007669"/>
    <property type="project" value="UniProtKB-SubCell"/>
</dbReference>
<proteinExistence type="predicted"/>
<keyword evidence="4 5" id="KW-0472">Membrane</keyword>
<evidence type="ECO:0000256" key="5">
    <source>
        <dbReference type="SAM" id="Phobius"/>
    </source>
</evidence>
<feature type="transmembrane region" description="Helical" evidence="5">
    <location>
        <begin position="30"/>
        <end position="49"/>
    </location>
</feature>
<dbReference type="AlphaFoldDB" id="A0A2R4XN46"/>
<feature type="transmembrane region" description="Helical" evidence="5">
    <location>
        <begin position="104"/>
        <end position="123"/>
    </location>
</feature>
<name>A0A2R4XN46_9BURK</name>
<evidence type="ECO:0000256" key="2">
    <source>
        <dbReference type="ARBA" id="ARBA00022692"/>
    </source>
</evidence>
<sequence>MLILSIPQMIISSQKGWQDLVQNRPTLASLFWRLVLPLSLIPPVMLFFYGPVYGDLLIQGYSNKPWQLIAPVFFGAEMLTWLLMGWLIRQVTQSHWIEVNSTDAFRLASIAPVPLWLSAFGLFIPDMTVNVILALLALAATCSLIHHGVRAVLRVEDQLVAAAITHTVMGAGIAGWSCLLLLIAWI</sequence>
<accession>A0A2R4XN46</accession>
<evidence type="ECO:0000256" key="3">
    <source>
        <dbReference type="ARBA" id="ARBA00022989"/>
    </source>
</evidence>
<evidence type="ECO:0000313" key="8">
    <source>
        <dbReference type="Proteomes" id="UP000244571"/>
    </source>
</evidence>
<comment type="subcellular location">
    <subcellularLocation>
        <location evidence="1">Membrane</location>
        <topology evidence="1">Multi-pass membrane protein</topology>
    </subcellularLocation>
</comment>
<feature type="domain" description="Yip1" evidence="6">
    <location>
        <begin position="9"/>
        <end position="178"/>
    </location>
</feature>
<dbReference type="Pfam" id="PF04893">
    <property type="entry name" value="Yip1"/>
    <property type="match status" value="1"/>
</dbReference>
<protein>
    <recommendedName>
        <fullName evidence="6">Yip1 domain-containing protein</fullName>
    </recommendedName>
</protein>
<dbReference type="RefSeq" id="WP_108622625.1">
    <property type="nucleotide sequence ID" value="NZ_CP028901.1"/>
</dbReference>
<feature type="transmembrane region" description="Helical" evidence="5">
    <location>
        <begin position="69"/>
        <end position="88"/>
    </location>
</feature>
<feature type="transmembrane region" description="Helical" evidence="5">
    <location>
        <begin position="159"/>
        <end position="185"/>
    </location>
</feature>
<keyword evidence="2 5" id="KW-0812">Transmembrane</keyword>
<dbReference type="InterPro" id="IPR006977">
    <property type="entry name" value="Yip1_dom"/>
</dbReference>
<dbReference type="Proteomes" id="UP000244571">
    <property type="component" value="Chromosome"/>
</dbReference>
<gene>
    <name evidence="7" type="ORF">DBV39_17375</name>
</gene>
<dbReference type="KEGG" id="boz:DBV39_17375"/>
<keyword evidence="3 5" id="KW-1133">Transmembrane helix</keyword>
<feature type="transmembrane region" description="Helical" evidence="5">
    <location>
        <begin position="129"/>
        <end position="147"/>
    </location>
</feature>
<evidence type="ECO:0000259" key="6">
    <source>
        <dbReference type="Pfam" id="PF04893"/>
    </source>
</evidence>
<organism evidence="7 8">
    <name type="scientific">Orrella marina</name>
    <dbReference type="NCBI Taxonomy" id="2163011"/>
    <lineage>
        <taxon>Bacteria</taxon>
        <taxon>Pseudomonadati</taxon>
        <taxon>Pseudomonadota</taxon>
        <taxon>Betaproteobacteria</taxon>
        <taxon>Burkholderiales</taxon>
        <taxon>Alcaligenaceae</taxon>
        <taxon>Orrella</taxon>
    </lineage>
</organism>
<dbReference type="OrthoDB" id="8526565at2"/>
<evidence type="ECO:0000313" key="7">
    <source>
        <dbReference type="EMBL" id="AWB35215.1"/>
    </source>
</evidence>
<evidence type="ECO:0000256" key="1">
    <source>
        <dbReference type="ARBA" id="ARBA00004141"/>
    </source>
</evidence>